<dbReference type="Pfam" id="PF00702">
    <property type="entry name" value="Hydrolase"/>
    <property type="match status" value="1"/>
</dbReference>
<proteinExistence type="predicted"/>
<dbReference type="OrthoDB" id="3471576at2"/>
<dbReference type="EMBL" id="QUMQ01000001">
    <property type="protein sequence ID" value="REF94987.1"/>
    <property type="molecule type" value="Genomic_DNA"/>
</dbReference>
<dbReference type="Gene3D" id="3.40.50.1000">
    <property type="entry name" value="HAD superfamily/HAD-like"/>
    <property type="match status" value="1"/>
</dbReference>
<dbReference type="GO" id="GO:0008967">
    <property type="term" value="F:phosphoglycolate phosphatase activity"/>
    <property type="evidence" value="ECO:0007669"/>
    <property type="project" value="TreeGrafter"/>
</dbReference>
<keyword evidence="2" id="KW-1185">Reference proteome</keyword>
<dbReference type="GO" id="GO:0005829">
    <property type="term" value="C:cytosol"/>
    <property type="evidence" value="ECO:0007669"/>
    <property type="project" value="TreeGrafter"/>
</dbReference>
<reference evidence="1 2" key="1">
    <citation type="submission" date="2018-08" db="EMBL/GenBank/DDBJ databases">
        <title>Sequencing the genomes of 1000 actinobacteria strains.</title>
        <authorList>
            <person name="Klenk H.-P."/>
        </authorList>
    </citation>
    <scope>NUCLEOTIDE SEQUENCE [LARGE SCALE GENOMIC DNA]</scope>
    <source>
        <strain evidence="1 2">DSM 44099</strain>
    </source>
</reference>
<dbReference type="Proteomes" id="UP000256913">
    <property type="component" value="Unassembled WGS sequence"/>
</dbReference>
<dbReference type="PANTHER" id="PTHR43434:SF1">
    <property type="entry name" value="PHOSPHOGLYCOLATE PHOSPHATASE"/>
    <property type="match status" value="1"/>
</dbReference>
<dbReference type="RefSeq" id="WP_116066739.1">
    <property type="nucleotide sequence ID" value="NZ_BONB01000018.1"/>
</dbReference>
<dbReference type="GO" id="GO:0006281">
    <property type="term" value="P:DNA repair"/>
    <property type="evidence" value="ECO:0007669"/>
    <property type="project" value="TreeGrafter"/>
</dbReference>
<dbReference type="AlphaFoldDB" id="A0A3D9ZCJ6"/>
<name>A0A3D9ZCJ6_9ACTN</name>
<sequence length="396" mass="41596">MTGRLAVLAERAKVLLLDCDGPVCTLFDTRSAVRVVSDLRGMLAGHGVDVAEEIGAAGPLAVLQATARLAPHLTGDVEAALRVAEIEAAASAETTLGVFDVVRACVDTERRLAIVSETSVDAIHAYLRRRDRVRHFAAVIGRDGADPVQPAASAHRLTRAVQALGADPAECLFVGATATGIAAARQGGIAAVGYARRPGLAEMLAGSGAHVVIDAMDQLARAIATTRRHALPWIDSTGGPLVVVPTSVLPQWRGTGAYFLANSDSDDWGDYGRACAVNGYAGLIPVGDVQALVLADEPAATTYLADRRAFVRWIHARSEEELIGLVPQAIEAAAWEPVGEWVVTEPVEMLDSALAGTEEPRLAITVAPGTYQVRSAYIAPDQETAMVITQLIPAAR</sequence>
<dbReference type="InterPro" id="IPR050155">
    <property type="entry name" value="HAD-like_hydrolase_sf"/>
</dbReference>
<dbReference type="InterPro" id="IPR023214">
    <property type="entry name" value="HAD_sf"/>
</dbReference>
<evidence type="ECO:0000313" key="2">
    <source>
        <dbReference type="Proteomes" id="UP000256913"/>
    </source>
</evidence>
<dbReference type="InterPro" id="IPR036412">
    <property type="entry name" value="HAD-like_sf"/>
</dbReference>
<protein>
    <submittedName>
        <fullName evidence="1">Beta-phosphoglucomutase-like phosphatase (HAD superfamily)</fullName>
    </submittedName>
</protein>
<comment type="caution">
    <text evidence="1">The sequence shown here is derived from an EMBL/GenBank/DDBJ whole genome shotgun (WGS) entry which is preliminary data.</text>
</comment>
<accession>A0A3D9ZCJ6</accession>
<organism evidence="1 2">
    <name type="scientific">Asanoa ferruginea</name>
    <dbReference type="NCBI Taxonomy" id="53367"/>
    <lineage>
        <taxon>Bacteria</taxon>
        <taxon>Bacillati</taxon>
        <taxon>Actinomycetota</taxon>
        <taxon>Actinomycetes</taxon>
        <taxon>Micromonosporales</taxon>
        <taxon>Micromonosporaceae</taxon>
        <taxon>Asanoa</taxon>
    </lineage>
</organism>
<dbReference type="InterPro" id="IPR028961">
    <property type="entry name" value="Imm21"/>
</dbReference>
<dbReference type="PANTHER" id="PTHR43434">
    <property type="entry name" value="PHOSPHOGLYCOLATE PHOSPHATASE"/>
    <property type="match status" value="1"/>
</dbReference>
<evidence type="ECO:0000313" key="1">
    <source>
        <dbReference type="EMBL" id="REF94987.1"/>
    </source>
</evidence>
<dbReference type="Pfam" id="PF15589">
    <property type="entry name" value="Imm21"/>
    <property type="match status" value="1"/>
</dbReference>
<dbReference type="SUPFAM" id="SSF56784">
    <property type="entry name" value="HAD-like"/>
    <property type="match status" value="1"/>
</dbReference>
<gene>
    <name evidence="1" type="ORF">DFJ67_0934</name>
</gene>